<accession>A0A4Q9Q142</accession>
<gene>
    <name evidence="2" type="ORF">BD310DRAFT_273354</name>
</gene>
<dbReference type="InterPro" id="IPR007196">
    <property type="entry name" value="CCR4-Not_Not1_C"/>
</dbReference>
<dbReference type="Pfam" id="PF04054">
    <property type="entry name" value="Not1"/>
    <property type="match status" value="1"/>
</dbReference>
<sequence>MRETRRDALTTSELKPAVVHRVHVCIARTSCLLLTRPSRTPWIWHRPSCKFPVSPQVALLPQVTYFPGFAFSWMSLISHRLFMPKLLLSEWYKPLLSLFKIFARLLWYDSAYLVLTAGRPQLCGAHESSLHGRDRNRLHPRRTKCARRGSYGIHLRLVRAGLHRVFFRAHTNEYSYITSSIQWRACYGYRPLADEPERGRR</sequence>
<dbReference type="EMBL" id="ML145102">
    <property type="protein sequence ID" value="TBU60883.1"/>
    <property type="molecule type" value="Genomic_DNA"/>
</dbReference>
<reference evidence="2 3" key="1">
    <citation type="submission" date="2019-01" db="EMBL/GenBank/DDBJ databases">
        <title>Draft genome sequences of three monokaryotic isolates of the white-rot basidiomycete fungus Dichomitus squalens.</title>
        <authorList>
            <consortium name="DOE Joint Genome Institute"/>
            <person name="Lopez S.C."/>
            <person name="Andreopoulos B."/>
            <person name="Pangilinan J."/>
            <person name="Lipzen A."/>
            <person name="Riley R."/>
            <person name="Ahrendt S."/>
            <person name="Ng V."/>
            <person name="Barry K."/>
            <person name="Daum C."/>
            <person name="Grigoriev I.V."/>
            <person name="Hilden K.S."/>
            <person name="Makela M.R."/>
            <person name="de Vries R.P."/>
        </authorList>
    </citation>
    <scope>NUCLEOTIDE SEQUENCE [LARGE SCALE GENOMIC DNA]</scope>
    <source>
        <strain evidence="2 3">CBS 464.89</strain>
    </source>
</reference>
<feature type="domain" description="CCR4-Not complex component Not1 C-terminal" evidence="1">
    <location>
        <begin position="62"/>
        <end position="113"/>
    </location>
</feature>
<organism evidence="2 3">
    <name type="scientific">Dichomitus squalens</name>
    <dbReference type="NCBI Taxonomy" id="114155"/>
    <lineage>
        <taxon>Eukaryota</taxon>
        <taxon>Fungi</taxon>
        <taxon>Dikarya</taxon>
        <taxon>Basidiomycota</taxon>
        <taxon>Agaricomycotina</taxon>
        <taxon>Agaricomycetes</taxon>
        <taxon>Polyporales</taxon>
        <taxon>Polyporaceae</taxon>
        <taxon>Dichomitus</taxon>
    </lineage>
</organism>
<evidence type="ECO:0000259" key="1">
    <source>
        <dbReference type="Pfam" id="PF04054"/>
    </source>
</evidence>
<dbReference type="AlphaFoldDB" id="A0A4Q9Q142"/>
<proteinExistence type="predicted"/>
<name>A0A4Q9Q142_9APHY</name>
<dbReference type="STRING" id="114155.A0A4Q9Q142"/>
<keyword evidence="3" id="KW-1185">Reference proteome</keyword>
<dbReference type="Proteomes" id="UP000292082">
    <property type="component" value="Unassembled WGS sequence"/>
</dbReference>
<evidence type="ECO:0000313" key="2">
    <source>
        <dbReference type="EMBL" id="TBU60883.1"/>
    </source>
</evidence>
<evidence type="ECO:0000313" key="3">
    <source>
        <dbReference type="Proteomes" id="UP000292082"/>
    </source>
</evidence>
<protein>
    <recommendedName>
        <fullName evidence="1">CCR4-Not complex component Not1 C-terminal domain-containing protein</fullName>
    </recommendedName>
</protein>
<dbReference type="Gene3D" id="1.25.40.790">
    <property type="match status" value="1"/>
</dbReference>